<dbReference type="SUPFAM" id="SSF53098">
    <property type="entry name" value="Ribonuclease H-like"/>
    <property type="match status" value="1"/>
</dbReference>
<evidence type="ECO:0000256" key="1">
    <source>
        <dbReference type="SAM" id="Coils"/>
    </source>
</evidence>
<feature type="domain" description="GAG-pre-integrase" evidence="4">
    <location>
        <begin position="534"/>
        <end position="591"/>
    </location>
</feature>
<evidence type="ECO:0000256" key="2">
    <source>
        <dbReference type="SAM" id="MobiDB-lite"/>
    </source>
</evidence>
<protein>
    <submittedName>
        <fullName evidence="5">Ribonuclease H-like domain-containing protein</fullName>
    </submittedName>
</protein>
<gene>
    <name evidence="5" type="ORF">Tci_064358</name>
</gene>
<feature type="region of interest" description="Disordered" evidence="2">
    <location>
        <begin position="1557"/>
        <end position="1585"/>
    </location>
</feature>
<dbReference type="InterPro" id="IPR013103">
    <property type="entry name" value="RVT_2"/>
</dbReference>
<feature type="region of interest" description="Disordered" evidence="2">
    <location>
        <begin position="1182"/>
        <end position="1213"/>
    </location>
</feature>
<accession>A0A6L2P1T7</accession>
<feature type="non-terminal residue" evidence="5">
    <location>
        <position position="1"/>
    </location>
</feature>
<feature type="compositionally biased region" description="Basic and acidic residues" evidence="2">
    <location>
        <begin position="1690"/>
        <end position="1710"/>
    </location>
</feature>
<dbReference type="InterPro" id="IPR012337">
    <property type="entry name" value="RNaseH-like_sf"/>
</dbReference>
<evidence type="ECO:0000259" key="4">
    <source>
        <dbReference type="Pfam" id="PF13976"/>
    </source>
</evidence>
<reference evidence="5" key="1">
    <citation type="journal article" date="2019" name="Sci. Rep.">
        <title>Draft genome of Tanacetum cinerariifolium, the natural source of mosquito coil.</title>
        <authorList>
            <person name="Yamashiro T."/>
            <person name="Shiraishi A."/>
            <person name="Satake H."/>
            <person name="Nakayama K."/>
        </authorList>
    </citation>
    <scope>NUCLEOTIDE SEQUENCE</scope>
</reference>
<evidence type="ECO:0000313" key="5">
    <source>
        <dbReference type="EMBL" id="GEU92380.1"/>
    </source>
</evidence>
<dbReference type="Pfam" id="PF13976">
    <property type="entry name" value="gag_pre-integrs"/>
    <property type="match status" value="1"/>
</dbReference>
<feature type="region of interest" description="Disordered" evidence="2">
    <location>
        <begin position="2031"/>
        <end position="2064"/>
    </location>
</feature>
<keyword evidence="1" id="KW-0175">Coiled coil</keyword>
<feature type="coiled-coil region" evidence="1">
    <location>
        <begin position="212"/>
        <end position="273"/>
    </location>
</feature>
<dbReference type="Pfam" id="PF07727">
    <property type="entry name" value="RVT_2"/>
    <property type="match status" value="1"/>
</dbReference>
<feature type="domain" description="Reverse transcriptase Ty1/copia-type" evidence="3">
    <location>
        <begin position="747"/>
        <end position="797"/>
    </location>
</feature>
<evidence type="ECO:0000259" key="3">
    <source>
        <dbReference type="Pfam" id="PF07727"/>
    </source>
</evidence>
<dbReference type="Pfam" id="PF14223">
    <property type="entry name" value="Retrotran_gag_2"/>
    <property type="match status" value="1"/>
</dbReference>
<feature type="compositionally biased region" description="Basic residues" evidence="2">
    <location>
        <begin position="1195"/>
        <end position="1205"/>
    </location>
</feature>
<dbReference type="EMBL" id="BKCJ010010615">
    <property type="protein sequence ID" value="GEU92380.1"/>
    <property type="molecule type" value="Genomic_DNA"/>
</dbReference>
<feature type="region of interest" description="Disordered" evidence="2">
    <location>
        <begin position="1636"/>
        <end position="1721"/>
    </location>
</feature>
<proteinExistence type="predicted"/>
<feature type="compositionally biased region" description="Basic and acidic residues" evidence="2">
    <location>
        <begin position="2031"/>
        <end position="2062"/>
    </location>
</feature>
<sequence>AKSLLAAIEKRFGGNDATKKTQRNLLKQQYDNFSGSSSESLDQTFDKLQKLVSQLELLGEVISQEDINQKFLRSLTSEWALTHKTWHLCLPPQITPIAVMVFNTAQGVNSANGVNTASSEVNAASALNIDNLSDAAPRGDDNMSRDVTRKTVIVKTPNSSGLVPCNGLGGYDWSDHAKEGLTNYALMAYSTSSASSSDFEVSAYSKSCLKAVENLESTNEELLTDLRKSEIMVVAYKESLKSVEKCLKLQRRLDLAETEEEGIQLNVNKVENASKSLNKRIECQIVENCKKGLGYNAVPPPHIGLFPPLKSDLSSIGLEELFTELKIEKSKDKSNEVEPKSVRKHNDAPIIEDWVSDDEEEEVEKQEVKPSFIRINFVKATTDNNSKVKTVWIKMVNTAKPKAAVNAAKPKAKYNAVKEKMGNAVKASACWVWKPKHNVLDHVSRNSIASITLNKIDYVDARGRSKHMTRYMSYLTDYEEIDGGMLPLEEILMDGRLQQKNSDIFTDTKCIVLSPDFKLIDENQILFRVPRQNNMYIIDLKNIIPTGDLTCLFAKATKNESNIWHRRLGHLNFKTINYLVKGNLVRGTKDETSGTLKSFITRVENLMNLTVKVIRRDNKNEFKNREMNQFCEVKDSKLPTTFWAKAVDTACYVQNKRVVKDLSKENECNDQGDKDNTNSTNRANIVTSNINATNSSKVNDVGKNISIDLPPDPNMPSLEDIGIFEDSHDDEDVFSAEPDFHNLDSTFQMYMKSAFLYGKIEEEVYVCQPPGFEDLDFPNKVYKVEKALYGLHQALRACVKSRLWLQTSQLRLSMLLLQVDVVKYSGYKINCWIIGQTTTGKELSNPLMAGSFPKTTLPTQLGMIIGEKVDVVRHTLNVAILANIKTVNDDVRLQALIDGKKIVINEASIRYDLMLNDADGTPCLTNAVIIEELAKIGTMASAIICLANNQKFNFSKYILDNLKNNLEAGVPFYMFPRFIQVFLNHQLGDMSHHKGIYVNPSLTKKVFANMKRVGTGFFRAVTPLFGTMMVQVVEEVGDLPTAVKAIKIVNDDVWLQDLIDGKKVVITEASIRHDLKLNDAKGTSCLPKAIIFEELARMGAKTTSWNEFSSTMASAIICLANNQKFNFLKYILDNLKKNLEAGVLFYMFPRVGIGFSRAVTPLFGTMMVQAVEKVGDLPTAVQDTPILDAPSSSQHQRKHKPRRKERKETEVSPTELHIEDHVPITSNDPLPSCEDRMQLKELMVLCTNLSNKVLDLENKVIEMKSSQKAKISELESVVEKLEEENVSLTKEESSKQGRKITDIDADVEVNLENMYNLDIAHEETVLSMQDVTNADVKKVAKEIVEVITTAKIIVYEVSTAGGELNATNEEPVSNAPTNITTTQLNNIDWNEVVEQVQSRQSDAVRKYQALKRKPVSVAQARKNMMIYLKNMAGFKMDFFKGVSYEEIKPLFEKEYNKVQTLFKEGSKMDAKRIIAPRKRTRKVKVEKDQTVKKKKALKKLEYFHGNIKFRGGLLGYKVFIKLLVLVIIMKKTLSVNVACIQLVLSVQRVTTKPVQATKGTRLKTKARVAKSDKKKQPTKKPKAKGLAVLPEVALTEAEQLKLSTKKSKKDFHISYASGSGDGVDTQSKVPNEQHLKTTSVDEGTGTIPGVPDVPIYESESEKESWGNSGEDDERDYVDKSNDDDNDDGSNDDHDADNYELTNDEKIHDEEYINEEEEDEVTKELYDDVNVNLGNEDTEMTNADQGMSKQKYASQRSGFEQEEKDAHVTLTPVLDTQKTEGPTQSSSFSSDFTSKLLNLYNPSPADNDISSLMDMSAHHAITILEITSSFTTPTPPPPPFFNPLSVTNLEKDLSEIKQVHQYAQALSSIHDIVDHYMDNKLGKAINKAIQAHNFDCKEEAQAKKRGYIELVDSIVRKIIKEEVNAQLPKILPQAILDVATPVIDKNVTESLEVAVLTRSSSQLQSSYEVVATLFEFELIKILIEKMENNKSFDIVDYKRELYDALVKSYNTDEDIFESYGKVFSLKRSRDDKDKDQEPFARSDLGTKKRKSSKDAESSRDSRSKACNKIKSSLRETMMNNSLTRRLQRLTGSRNPGDLQLLILIRVRDNKLTFNLLKPGLVKLHVLKNLLLHLMSSMIPHLISLHLS</sequence>
<dbReference type="InterPro" id="IPR025724">
    <property type="entry name" value="GAG-pre-integrase_dom"/>
</dbReference>
<comment type="caution">
    <text evidence="5">The sequence shown here is derived from an EMBL/GenBank/DDBJ whole genome shotgun (WGS) entry which is preliminary data.</text>
</comment>
<organism evidence="5">
    <name type="scientific">Tanacetum cinerariifolium</name>
    <name type="common">Dalmatian daisy</name>
    <name type="synonym">Chrysanthemum cinerariifolium</name>
    <dbReference type="NCBI Taxonomy" id="118510"/>
    <lineage>
        <taxon>Eukaryota</taxon>
        <taxon>Viridiplantae</taxon>
        <taxon>Streptophyta</taxon>
        <taxon>Embryophyta</taxon>
        <taxon>Tracheophyta</taxon>
        <taxon>Spermatophyta</taxon>
        <taxon>Magnoliopsida</taxon>
        <taxon>eudicotyledons</taxon>
        <taxon>Gunneridae</taxon>
        <taxon>Pentapetalae</taxon>
        <taxon>asterids</taxon>
        <taxon>campanulids</taxon>
        <taxon>Asterales</taxon>
        <taxon>Asteraceae</taxon>
        <taxon>Asteroideae</taxon>
        <taxon>Anthemideae</taxon>
        <taxon>Anthemidinae</taxon>
        <taxon>Tanacetum</taxon>
    </lineage>
</organism>
<feature type="compositionally biased region" description="Acidic residues" evidence="2">
    <location>
        <begin position="1711"/>
        <end position="1720"/>
    </location>
</feature>
<feature type="coiled-coil region" evidence="1">
    <location>
        <begin position="1239"/>
        <end position="1298"/>
    </location>
</feature>
<name>A0A6L2P1T7_TANCI</name>